<dbReference type="InterPro" id="IPR002110">
    <property type="entry name" value="Ankyrin_rpt"/>
</dbReference>
<dbReference type="Pfam" id="PF24883">
    <property type="entry name" value="NPHP3_N"/>
    <property type="match status" value="1"/>
</dbReference>
<feature type="repeat" description="ANK" evidence="3">
    <location>
        <begin position="1754"/>
        <end position="1786"/>
    </location>
</feature>
<dbReference type="InterPro" id="IPR027417">
    <property type="entry name" value="P-loop_NTPase"/>
</dbReference>
<feature type="region of interest" description="Disordered" evidence="4">
    <location>
        <begin position="770"/>
        <end position="837"/>
    </location>
</feature>
<evidence type="ECO:0000259" key="5">
    <source>
        <dbReference type="Pfam" id="PF24883"/>
    </source>
</evidence>
<evidence type="ECO:0000256" key="4">
    <source>
        <dbReference type="SAM" id="MobiDB-lite"/>
    </source>
</evidence>
<feature type="repeat" description="ANK" evidence="3">
    <location>
        <begin position="1283"/>
        <end position="1315"/>
    </location>
</feature>
<feature type="repeat" description="ANK" evidence="3">
    <location>
        <begin position="1886"/>
        <end position="1918"/>
    </location>
</feature>
<feature type="repeat" description="ANK" evidence="3">
    <location>
        <begin position="1657"/>
        <end position="1686"/>
    </location>
</feature>
<evidence type="ECO:0000256" key="2">
    <source>
        <dbReference type="ARBA" id="ARBA00023043"/>
    </source>
</evidence>
<name>A0A6G1KF99_9PLEO</name>
<feature type="repeat" description="ANK" evidence="3">
    <location>
        <begin position="975"/>
        <end position="1007"/>
    </location>
</feature>
<dbReference type="OrthoDB" id="427518at2759"/>
<feature type="compositionally biased region" description="Acidic residues" evidence="4">
    <location>
        <begin position="774"/>
        <end position="822"/>
    </location>
</feature>
<feature type="repeat" description="ANK" evidence="3">
    <location>
        <begin position="1368"/>
        <end position="1397"/>
    </location>
</feature>
<keyword evidence="2 3" id="KW-0040">ANK repeat</keyword>
<dbReference type="PANTHER" id="PTHR24198">
    <property type="entry name" value="ANKYRIN REPEAT AND PROTEIN KINASE DOMAIN-CONTAINING PROTEIN"/>
    <property type="match status" value="1"/>
</dbReference>
<dbReference type="SUPFAM" id="SSF52540">
    <property type="entry name" value="P-loop containing nucleoside triphosphate hydrolases"/>
    <property type="match status" value="1"/>
</dbReference>
<keyword evidence="7" id="KW-1185">Reference proteome</keyword>
<organism evidence="6 7">
    <name type="scientific">Pleomassaria siparia CBS 279.74</name>
    <dbReference type="NCBI Taxonomy" id="1314801"/>
    <lineage>
        <taxon>Eukaryota</taxon>
        <taxon>Fungi</taxon>
        <taxon>Dikarya</taxon>
        <taxon>Ascomycota</taxon>
        <taxon>Pezizomycotina</taxon>
        <taxon>Dothideomycetes</taxon>
        <taxon>Pleosporomycetidae</taxon>
        <taxon>Pleosporales</taxon>
        <taxon>Pleomassariaceae</taxon>
        <taxon>Pleomassaria</taxon>
    </lineage>
</organism>
<dbReference type="InterPro" id="IPR056884">
    <property type="entry name" value="NPHP3-like_N"/>
</dbReference>
<evidence type="ECO:0000256" key="3">
    <source>
        <dbReference type="PROSITE-ProRule" id="PRU00023"/>
    </source>
</evidence>
<feature type="repeat" description="ANK" evidence="3">
    <location>
        <begin position="1330"/>
        <end position="1362"/>
    </location>
</feature>
<feature type="repeat" description="ANK" evidence="3">
    <location>
        <begin position="1008"/>
        <end position="1040"/>
    </location>
</feature>
<accession>A0A6G1KF99</accession>
<feature type="repeat" description="ANK" evidence="3">
    <location>
        <begin position="1250"/>
        <end position="1282"/>
    </location>
</feature>
<evidence type="ECO:0000313" key="7">
    <source>
        <dbReference type="Proteomes" id="UP000799428"/>
    </source>
</evidence>
<dbReference type="PROSITE" id="PS50297">
    <property type="entry name" value="ANK_REP_REGION"/>
    <property type="match status" value="7"/>
</dbReference>
<feature type="repeat" description="ANK" evidence="3">
    <location>
        <begin position="1791"/>
        <end position="1819"/>
    </location>
</feature>
<dbReference type="InterPro" id="IPR036770">
    <property type="entry name" value="Ankyrin_rpt-contain_sf"/>
</dbReference>
<dbReference type="SMART" id="SM00248">
    <property type="entry name" value="ANK"/>
    <property type="match status" value="28"/>
</dbReference>
<proteinExistence type="predicted"/>
<dbReference type="PROSITE" id="PS50088">
    <property type="entry name" value="ANK_REPEAT"/>
    <property type="match status" value="14"/>
</dbReference>
<feature type="domain" description="Nephrocystin 3-like N-terminal" evidence="5">
    <location>
        <begin position="239"/>
        <end position="404"/>
    </location>
</feature>
<feature type="repeat" description="ANK" evidence="3">
    <location>
        <begin position="1074"/>
        <end position="1106"/>
    </location>
</feature>
<evidence type="ECO:0000256" key="1">
    <source>
        <dbReference type="ARBA" id="ARBA00022737"/>
    </source>
</evidence>
<feature type="repeat" description="ANK" evidence="3">
    <location>
        <begin position="1041"/>
        <end position="1073"/>
    </location>
</feature>
<gene>
    <name evidence="6" type="ORF">K504DRAFT_453157</name>
</gene>
<feature type="repeat" description="ANK" evidence="3">
    <location>
        <begin position="876"/>
        <end position="908"/>
    </location>
</feature>
<dbReference type="PANTHER" id="PTHR24198:SF165">
    <property type="entry name" value="ANKYRIN REPEAT-CONTAINING PROTEIN-RELATED"/>
    <property type="match status" value="1"/>
</dbReference>
<dbReference type="Gene3D" id="1.25.40.20">
    <property type="entry name" value="Ankyrin repeat-containing domain"/>
    <property type="match status" value="5"/>
</dbReference>
<dbReference type="Proteomes" id="UP000799428">
    <property type="component" value="Unassembled WGS sequence"/>
</dbReference>
<dbReference type="Pfam" id="PF00023">
    <property type="entry name" value="Ank"/>
    <property type="match status" value="2"/>
</dbReference>
<protein>
    <submittedName>
        <fullName evidence="6">Ankyrin</fullName>
    </submittedName>
</protein>
<dbReference type="Gene3D" id="3.40.50.300">
    <property type="entry name" value="P-loop containing nucleotide triphosphate hydrolases"/>
    <property type="match status" value="1"/>
</dbReference>
<dbReference type="SUPFAM" id="SSF48403">
    <property type="entry name" value="Ankyrin repeat"/>
    <property type="match status" value="3"/>
</dbReference>
<dbReference type="EMBL" id="MU005767">
    <property type="protein sequence ID" value="KAF2711303.1"/>
    <property type="molecule type" value="Genomic_DNA"/>
</dbReference>
<evidence type="ECO:0000313" key="6">
    <source>
        <dbReference type="EMBL" id="KAF2711303.1"/>
    </source>
</evidence>
<feature type="repeat" description="ANK" evidence="3">
    <location>
        <begin position="1176"/>
        <end position="1208"/>
    </location>
</feature>
<keyword evidence="1" id="KW-0677">Repeat</keyword>
<reference evidence="6" key="1">
    <citation type="journal article" date="2020" name="Stud. Mycol.">
        <title>101 Dothideomycetes genomes: a test case for predicting lifestyles and emergence of pathogens.</title>
        <authorList>
            <person name="Haridas S."/>
            <person name="Albert R."/>
            <person name="Binder M."/>
            <person name="Bloem J."/>
            <person name="Labutti K."/>
            <person name="Salamov A."/>
            <person name="Andreopoulos B."/>
            <person name="Baker S."/>
            <person name="Barry K."/>
            <person name="Bills G."/>
            <person name="Bluhm B."/>
            <person name="Cannon C."/>
            <person name="Castanera R."/>
            <person name="Culley D."/>
            <person name="Daum C."/>
            <person name="Ezra D."/>
            <person name="Gonzalez J."/>
            <person name="Henrissat B."/>
            <person name="Kuo A."/>
            <person name="Liang C."/>
            <person name="Lipzen A."/>
            <person name="Lutzoni F."/>
            <person name="Magnuson J."/>
            <person name="Mondo S."/>
            <person name="Nolan M."/>
            <person name="Ohm R."/>
            <person name="Pangilinan J."/>
            <person name="Park H.-J."/>
            <person name="Ramirez L."/>
            <person name="Alfaro M."/>
            <person name="Sun H."/>
            <person name="Tritt A."/>
            <person name="Yoshinaga Y."/>
            <person name="Zwiers L.-H."/>
            <person name="Turgeon B."/>
            <person name="Goodwin S."/>
            <person name="Spatafora J."/>
            <person name="Crous P."/>
            <person name="Grigoriev I."/>
        </authorList>
    </citation>
    <scope>NUCLEOTIDE SEQUENCE</scope>
    <source>
        <strain evidence="6">CBS 279.74</strain>
    </source>
</reference>
<dbReference type="Pfam" id="PF12796">
    <property type="entry name" value="Ank_2"/>
    <property type="match status" value="7"/>
</dbReference>
<sequence length="2105" mass="228869">MVAIKNKQPIVQLGEALTKEFFDSLTADEKKLFQAASISTSLLQEVECAEHKHIDVSWSRKASASVLPFIAGVEQYGHALDVFANRIPRCLRLYPENTRLQQAVSSVFKDMFEFATKAKKVFRVGKERSRGILSMKHAVGFATSLRILWHPFDVEFGSIKERIATSVVAIETEADVAEKELANQERRRDHVRWSQAEASQRVLAEFIDDQSMAKVNEWLSPANITTNHKAAANLRHGDSGNWFLQGGIFQKWLHEDNSFLWLNAIPGAGKTVLASSIINYLRDNVQSKTTNFAYFYCDYKDAQKQEPSKVLGTILATLGKQNKEVYAAIEKFFLQQYKDTSAFTADFDELLSNFGTFVNGTLDSAIIVVDALDEAGVKNIDCLTHAFKLLHQQCRSLKILITSRNELPIARAFEGLPRTSIEQNDVASDIKNFITSELSAKISQRRLKLRDPGLELVIRDSLVDGSKGMFQWAKCQIEALCKLRNDKAIRVALLNLPKTLQETYIRILRRIEDEYPDDTDTVRKILCWLVRGIRKPTLDELAEGIAVDPENDDTSMDFDAVDNDPEDILEQLGGLVTVSPDRAISLAHYSVKEFLVSDDLKDVKPAFWIGDTEVEAYLASVCLTYLSYEDFNHPALPDKQAFEERLEEYKLFRYASEAWAIHAQRSEKDGHQPEQVVDLTMRLLNSRDETHANFDAWFECHQHFKYSKQFYRKSGDPLFVAAFFGLTEAAAAIFQETNPDVQMVTASFRAAATNGHAGVVRVFLEYAEAHTEWGDSEEEDSEKEDSEKEDSETEDSEEEEDSEQDSEQEEDSEEEEQEEEEDRVQLGCEKKPGSCTQHGLKVELPRALYSAAAKGHTTVIPLLLAHGVQIDARGGRNGTAIQAAALEGRADTVKLLLEQGASHAEVDTRYGTPLAAAAEKAHERTFDVLLDFGADANRCGGWFALPLVSAIVGKNINIVRRLIEAGSDVNAVGGRHGGPLSAAAAFGMNDLIKELVQHGSKVNDNDDKASDALYSASLAGNVSTVELLLDLGANVNAKGGRHQNALGAASSEGHVEIVEALLDAGADITFFDDRWGNALQVASLRGHVAVVSLLVDAGVDPNAPSTDKGTALICAASNGHESVIKALLDLGVPSGPTEEMTGALVAASLGGHIKTVQLLLDNGADIDGLKPSKTASYCTAIQAAANKGHTELVQRLISLGAEINEVDEGWFGTALLAAVDADSGQTIEMVTTLLNAGVDVNGISPESSEFHGSALVHAVRKGDIECTTLLLERGADINAQQSAFLSPLQMATEENEDGMIDLLIDRGADLNIFAEPLDVRDDIADGLDWATMTALQDAAWYGHSELVRKLVGLGANLSVPHEEAPFASALQAAAYCGNEETVKVLIELGSDVNERGGYFGSALQSAACMGHLGVARILLTAGAIANEIDIGHYNSALLAVCVCMEDFDTSLELVKLLVKHGADMNQKLRHAFPYPLHASCKADGDDDNGLTEWFLENGADPNARGGQFGTALQAAAARGEVHNVELLLKFKADPNITGGFYNTAIQAAYRRGWYLVIRSLYKAGARNDVIGGSRAGSVMGQALGTLKGLNDEDDDPSGCCHTLIRQLMVNHDFDPNMEYGIWGNALQNAVVATRDEEITLILANGADVNKVGGWYGTAITAAAFQGDMEIFEQLLEAGADINLGNKRYPNAAFGAIQGSNVKILETLIEKGVNVKDASGTCGTTMQCAAQANELQMVRILLRAGVEINTPDCGKFGSALQVAAIMNQDEMVRFLVYRGADVRAKGGRYGGPLIAAVLGNDAALVEFLLERGADVNERGKIYASPLQAAACEGELENVLVLLWYGADIDHCGGKYGTALQAACAGGRTVIAKLLVERGARLDTVGGRYRTALAAAAIRSDEEMVRYLLENGATWSLVDRKKLGHVKLTLLDEADELLKEVLRPPTTKVIEAATDVTTTTTTSPPQPNAQEDTHLPWNVESIPHTPYPLSPISPNSGWAIIRELSSHSLQHRQFKNETLSMLSPGKSEFSDIDSGFFSRSNSDMSTMEGSLMGSSRSSTMKSRRVFSKSVSRADTGMAVKDEVGLGLGLGLGLVEEWDSNALGWVQI</sequence>